<feature type="compositionally biased region" description="Low complexity" evidence="10">
    <location>
        <begin position="130"/>
        <end position="146"/>
    </location>
</feature>
<feature type="binding site" evidence="9">
    <location>
        <position position="95"/>
    </location>
    <ligand>
        <name>Cu cation</name>
        <dbReference type="ChEBI" id="CHEBI:23378"/>
    </ligand>
</feature>
<feature type="chain" id="PRO_5026669036" description="Blue (type 1) copper domain-containing protein" evidence="11">
    <location>
        <begin position="20"/>
        <end position="220"/>
    </location>
</feature>
<comment type="caution">
    <text evidence="13">The sequence shown here is derived from an EMBL/GenBank/DDBJ whole genome shotgun (WGS) entry which is preliminary data.</text>
</comment>
<keyword evidence="7 9" id="KW-0186">Copper</keyword>
<dbReference type="InterPro" id="IPR021647">
    <property type="entry name" value="CusF_Ec"/>
</dbReference>
<feature type="binding site" evidence="9">
    <location>
        <position position="54"/>
    </location>
    <ligand>
        <name>Cu cation</name>
        <dbReference type="ChEBI" id="CHEBI:23378"/>
    </ligand>
</feature>
<evidence type="ECO:0000256" key="4">
    <source>
        <dbReference type="ARBA" id="ARBA00022723"/>
    </source>
</evidence>
<feature type="domain" description="Blue (type 1) copper" evidence="12">
    <location>
        <begin position="23"/>
        <end position="109"/>
    </location>
</feature>
<dbReference type="PANTHER" id="PTHR34192">
    <property type="entry name" value="PLASTOCYANIN MAJOR ISOFORM, CHLOROPLASTIC-RELATED"/>
    <property type="match status" value="1"/>
</dbReference>
<evidence type="ECO:0000256" key="1">
    <source>
        <dbReference type="ARBA" id="ARBA00004370"/>
    </source>
</evidence>
<dbReference type="InterPro" id="IPR008972">
    <property type="entry name" value="Cupredoxin"/>
</dbReference>
<dbReference type="AlphaFoldDB" id="A0A6N4RAK9"/>
<evidence type="ECO:0000256" key="2">
    <source>
        <dbReference type="ARBA" id="ARBA00004418"/>
    </source>
</evidence>
<evidence type="ECO:0000256" key="7">
    <source>
        <dbReference type="ARBA" id="ARBA00023008"/>
    </source>
</evidence>
<dbReference type="InterPro" id="IPR042230">
    <property type="entry name" value="CusF_sf"/>
</dbReference>
<name>A0A6N4RAK9_BLAVI</name>
<evidence type="ECO:0000313" key="14">
    <source>
        <dbReference type="Proteomes" id="UP000320948"/>
    </source>
</evidence>
<gene>
    <name evidence="13" type="ORF">DI628_00350</name>
</gene>
<protein>
    <recommendedName>
        <fullName evidence="12">Blue (type 1) copper domain-containing protein</fullName>
    </recommendedName>
</protein>
<dbReference type="InterPro" id="IPR001235">
    <property type="entry name" value="Copper_blue_Plastocyanin"/>
</dbReference>
<keyword evidence="5" id="KW-0574">Periplasm</keyword>
<organism evidence="13 14">
    <name type="scientific">Blastochloris viridis</name>
    <name type="common">Rhodopseudomonas viridis</name>
    <dbReference type="NCBI Taxonomy" id="1079"/>
    <lineage>
        <taxon>Bacteria</taxon>
        <taxon>Pseudomonadati</taxon>
        <taxon>Pseudomonadota</taxon>
        <taxon>Alphaproteobacteria</taxon>
        <taxon>Hyphomicrobiales</taxon>
        <taxon>Blastochloridaceae</taxon>
        <taxon>Blastochloris</taxon>
    </lineage>
</organism>
<dbReference type="Pfam" id="PF11604">
    <property type="entry name" value="CusF_Ec"/>
    <property type="match status" value="1"/>
</dbReference>
<dbReference type="GO" id="GO:0009055">
    <property type="term" value="F:electron transfer activity"/>
    <property type="evidence" value="ECO:0007669"/>
    <property type="project" value="InterPro"/>
</dbReference>
<evidence type="ECO:0000259" key="12">
    <source>
        <dbReference type="Pfam" id="PF00127"/>
    </source>
</evidence>
<evidence type="ECO:0000256" key="6">
    <source>
        <dbReference type="ARBA" id="ARBA00022982"/>
    </source>
</evidence>
<evidence type="ECO:0000256" key="11">
    <source>
        <dbReference type="SAM" id="SignalP"/>
    </source>
</evidence>
<reference evidence="13 14" key="1">
    <citation type="journal article" date="2017" name="Nat. Commun.">
        <title>In situ click chemistry generation of cyclooxygenase-2 inhibitors.</title>
        <authorList>
            <person name="Bhardwaj A."/>
            <person name="Kaur J."/>
            <person name="Wuest M."/>
            <person name="Wuest F."/>
        </authorList>
    </citation>
    <scope>NUCLEOTIDE SEQUENCE [LARGE SCALE GENOMIC DNA]</scope>
    <source>
        <strain evidence="13">S2_018_000_R2_106</strain>
    </source>
</reference>
<comment type="subcellular location">
    <subcellularLocation>
        <location evidence="1">Membrane</location>
    </subcellularLocation>
    <subcellularLocation>
        <location evidence="2">Periplasm</location>
    </subcellularLocation>
</comment>
<accession>A0A6N4RAK9</accession>
<evidence type="ECO:0000256" key="10">
    <source>
        <dbReference type="SAM" id="MobiDB-lite"/>
    </source>
</evidence>
<keyword evidence="11" id="KW-0732">Signal</keyword>
<feature type="signal peptide" evidence="11">
    <location>
        <begin position="1"/>
        <end position="19"/>
    </location>
</feature>
<evidence type="ECO:0000256" key="5">
    <source>
        <dbReference type="ARBA" id="ARBA00022764"/>
    </source>
</evidence>
<dbReference type="GO" id="GO:0016020">
    <property type="term" value="C:membrane"/>
    <property type="evidence" value="ECO:0007669"/>
    <property type="project" value="UniProtKB-SubCell"/>
</dbReference>
<feature type="binding site" evidence="9">
    <location>
        <position position="103"/>
    </location>
    <ligand>
        <name>Cu cation</name>
        <dbReference type="ChEBI" id="CHEBI:23378"/>
    </ligand>
</feature>
<dbReference type="InterPro" id="IPR000923">
    <property type="entry name" value="BlueCu_1"/>
</dbReference>
<dbReference type="Gene3D" id="2.40.50.320">
    <property type="entry name" value="Copper binding periplasmic protein CusF"/>
    <property type="match status" value="1"/>
</dbReference>
<dbReference type="Pfam" id="PF00127">
    <property type="entry name" value="Copper-bind"/>
    <property type="match status" value="1"/>
</dbReference>
<evidence type="ECO:0000313" key="13">
    <source>
        <dbReference type="EMBL" id="TKW61115.1"/>
    </source>
</evidence>
<dbReference type="SUPFAM" id="SSF49503">
    <property type="entry name" value="Cupredoxins"/>
    <property type="match status" value="1"/>
</dbReference>
<dbReference type="EMBL" id="VAFM01000001">
    <property type="protein sequence ID" value="TKW61115.1"/>
    <property type="molecule type" value="Genomic_DNA"/>
</dbReference>
<dbReference type="PROSITE" id="PS00196">
    <property type="entry name" value="COPPER_BLUE"/>
    <property type="match status" value="1"/>
</dbReference>
<dbReference type="PRINTS" id="PR00155">
    <property type="entry name" value="AMICYANIN"/>
</dbReference>
<keyword evidence="8" id="KW-0472">Membrane</keyword>
<dbReference type="GO" id="GO:0042597">
    <property type="term" value="C:periplasmic space"/>
    <property type="evidence" value="ECO:0007669"/>
    <property type="project" value="UniProtKB-SubCell"/>
</dbReference>
<proteinExistence type="predicted"/>
<evidence type="ECO:0000256" key="9">
    <source>
        <dbReference type="PIRSR" id="PIRSR602386-1"/>
    </source>
</evidence>
<dbReference type="Proteomes" id="UP000320948">
    <property type="component" value="Unassembled WGS sequence"/>
</dbReference>
<dbReference type="GO" id="GO:0005507">
    <property type="term" value="F:copper ion binding"/>
    <property type="evidence" value="ECO:0007669"/>
    <property type="project" value="InterPro"/>
</dbReference>
<keyword evidence="6" id="KW-0249">Electron transport</keyword>
<dbReference type="PANTHER" id="PTHR34192:SF10">
    <property type="entry name" value="PLASTOCYANIN MAJOR ISOFORM, CHLOROPLASTIC-RELATED"/>
    <property type="match status" value="1"/>
</dbReference>
<dbReference type="Gene3D" id="2.60.40.420">
    <property type="entry name" value="Cupredoxins - blue copper proteins"/>
    <property type="match status" value="1"/>
</dbReference>
<dbReference type="PRINTS" id="PR00156">
    <property type="entry name" value="COPPERBLUE"/>
</dbReference>
<keyword evidence="3" id="KW-0813">Transport</keyword>
<keyword evidence="4 9" id="KW-0479">Metal-binding</keyword>
<evidence type="ECO:0000256" key="3">
    <source>
        <dbReference type="ARBA" id="ARBA00022448"/>
    </source>
</evidence>
<feature type="binding site" evidence="9">
    <location>
        <position position="98"/>
    </location>
    <ligand>
        <name>Cu cation</name>
        <dbReference type="ChEBI" id="CHEBI:23378"/>
    </ligand>
</feature>
<sequence>MKNLMIATALTLIAVPAFAADYTITEANYKFTPKNLTIQPGDTVTFVNGENKGHDVMFVSVPKGVDEMIMSPMMKTKGEKFSYTFTVPGTYEFHCHPHEDQGMKGTLIVGAPSKAGETVKMSHHKEGISAATGSAQAKAPAAAQQSNLPQGTGTVNSVDAANRTININHDPIKALGWPKMKMQFSVDAAVKLDGVKAGDAIGFTLTPKGDDYLITELHKQ</sequence>
<comment type="cofactor">
    <cofactor evidence="9">
        <name>Cu cation</name>
        <dbReference type="ChEBI" id="CHEBI:23378"/>
    </cofactor>
    <text evidence="9">Binds 1 copper ion per subunit.</text>
</comment>
<evidence type="ECO:0000256" key="8">
    <source>
        <dbReference type="ARBA" id="ARBA00023136"/>
    </source>
</evidence>
<feature type="region of interest" description="Disordered" evidence="10">
    <location>
        <begin position="130"/>
        <end position="152"/>
    </location>
</feature>
<dbReference type="InterPro" id="IPR028871">
    <property type="entry name" value="BlueCu_1_BS"/>
</dbReference>
<dbReference type="InterPro" id="IPR002386">
    <property type="entry name" value="Amicyanin/Pseudoazurin"/>
</dbReference>